<dbReference type="InterPro" id="IPR013968">
    <property type="entry name" value="PKS_KR"/>
</dbReference>
<dbReference type="OrthoDB" id="329835at2759"/>
<organism evidence="10 11">
    <name type="scientific">Didymella exigua CBS 183.55</name>
    <dbReference type="NCBI Taxonomy" id="1150837"/>
    <lineage>
        <taxon>Eukaryota</taxon>
        <taxon>Fungi</taxon>
        <taxon>Dikarya</taxon>
        <taxon>Ascomycota</taxon>
        <taxon>Pezizomycotina</taxon>
        <taxon>Dothideomycetes</taxon>
        <taxon>Pleosporomycetidae</taxon>
        <taxon>Pleosporales</taxon>
        <taxon>Pleosporineae</taxon>
        <taxon>Didymellaceae</taxon>
        <taxon>Didymella</taxon>
    </lineage>
</organism>
<feature type="region of interest" description="C-terminal hotdog fold" evidence="6">
    <location>
        <begin position="1089"/>
        <end position="1246"/>
    </location>
</feature>
<dbReference type="InterPro" id="IPR016039">
    <property type="entry name" value="Thiolase-like"/>
</dbReference>
<dbReference type="Pfam" id="PF00109">
    <property type="entry name" value="ketoacyl-synt"/>
    <property type="match status" value="1"/>
</dbReference>
<dbReference type="InterPro" id="IPR020807">
    <property type="entry name" value="PKS_DH"/>
</dbReference>
<dbReference type="SUPFAM" id="SSF55048">
    <property type="entry name" value="Probable ACP-binding domain of malonyl-CoA ACP transacylase"/>
    <property type="match status" value="1"/>
</dbReference>
<dbReference type="InterPro" id="IPR014030">
    <property type="entry name" value="Ketoacyl_synth_N"/>
</dbReference>
<dbReference type="InterPro" id="IPR006162">
    <property type="entry name" value="Ppantetheine_attach_site"/>
</dbReference>
<evidence type="ECO:0000256" key="5">
    <source>
        <dbReference type="ARBA" id="ARBA00023268"/>
    </source>
</evidence>
<dbReference type="SMART" id="SM00822">
    <property type="entry name" value="PKS_KR"/>
    <property type="match status" value="1"/>
</dbReference>
<dbReference type="InterPro" id="IPR036736">
    <property type="entry name" value="ACP-like_sf"/>
</dbReference>
<dbReference type="PANTHER" id="PTHR43775">
    <property type="entry name" value="FATTY ACID SYNTHASE"/>
    <property type="match status" value="1"/>
</dbReference>
<dbReference type="PROSITE" id="PS50075">
    <property type="entry name" value="CARRIER"/>
    <property type="match status" value="1"/>
</dbReference>
<dbReference type="GO" id="GO:0044550">
    <property type="term" value="P:secondary metabolite biosynthetic process"/>
    <property type="evidence" value="ECO:0007669"/>
    <property type="project" value="TreeGrafter"/>
</dbReference>
<keyword evidence="2" id="KW-0597">Phosphoprotein</keyword>
<reference evidence="10" key="1">
    <citation type="journal article" date="2020" name="Stud. Mycol.">
        <title>101 Dothideomycetes genomes: a test case for predicting lifestyles and emergence of pathogens.</title>
        <authorList>
            <person name="Haridas S."/>
            <person name="Albert R."/>
            <person name="Binder M."/>
            <person name="Bloem J."/>
            <person name="Labutti K."/>
            <person name="Salamov A."/>
            <person name="Andreopoulos B."/>
            <person name="Baker S."/>
            <person name="Barry K."/>
            <person name="Bills G."/>
            <person name="Bluhm B."/>
            <person name="Cannon C."/>
            <person name="Castanera R."/>
            <person name="Culley D."/>
            <person name="Daum C."/>
            <person name="Ezra D."/>
            <person name="Gonzalez J."/>
            <person name="Henrissat B."/>
            <person name="Kuo A."/>
            <person name="Liang C."/>
            <person name="Lipzen A."/>
            <person name="Lutzoni F."/>
            <person name="Magnuson J."/>
            <person name="Mondo S."/>
            <person name="Nolan M."/>
            <person name="Ohm R."/>
            <person name="Pangilinan J."/>
            <person name="Park H.-J."/>
            <person name="Ramirez L."/>
            <person name="Alfaro M."/>
            <person name="Sun H."/>
            <person name="Tritt A."/>
            <person name="Yoshinaga Y."/>
            <person name="Zwiers L.-H."/>
            <person name="Turgeon B."/>
            <person name="Goodwin S."/>
            <person name="Spatafora J."/>
            <person name="Crous P."/>
            <person name="Grigoriev I."/>
        </authorList>
    </citation>
    <scope>NUCLEOTIDE SEQUENCE</scope>
    <source>
        <strain evidence="10">CBS 183.55</strain>
    </source>
</reference>
<evidence type="ECO:0000256" key="2">
    <source>
        <dbReference type="ARBA" id="ARBA00022553"/>
    </source>
</evidence>
<dbReference type="RefSeq" id="XP_033454706.1">
    <property type="nucleotide sequence ID" value="XM_033590715.1"/>
</dbReference>
<dbReference type="SUPFAM" id="SSF51735">
    <property type="entry name" value="NAD(P)-binding Rossmann-fold domains"/>
    <property type="match status" value="2"/>
</dbReference>
<gene>
    <name evidence="10" type="ORF">M421DRAFT_415480</name>
</gene>
<dbReference type="Pfam" id="PF00698">
    <property type="entry name" value="Acyl_transf_1"/>
    <property type="match status" value="1"/>
</dbReference>
<keyword evidence="3" id="KW-0489">Methyltransferase</keyword>
<keyword evidence="5" id="KW-0511">Multifunctional enzyme</keyword>
<dbReference type="SMART" id="SM00826">
    <property type="entry name" value="PKS_DH"/>
    <property type="match status" value="1"/>
</dbReference>
<dbReference type="Pfam" id="PF16197">
    <property type="entry name" value="KAsynt_C_assoc"/>
    <property type="match status" value="1"/>
</dbReference>
<dbReference type="FunFam" id="3.40.47.10:FF:000019">
    <property type="entry name" value="Polyketide synthase type I"/>
    <property type="match status" value="1"/>
</dbReference>
<evidence type="ECO:0000313" key="10">
    <source>
        <dbReference type="EMBL" id="KAF1934458.1"/>
    </source>
</evidence>
<accession>A0A6A5S516</accession>
<feature type="region of interest" description="N-terminal hotdog fold" evidence="6">
    <location>
        <begin position="939"/>
        <end position="1075"/>
    </location>
</feature>
<dbReference type="CDD" id="cd02440">
    <property type="entry name" value="AdoMet_MTases"/>
    <property type="match status" value="1"/>
</dbReference>
<sequence length="2468" mass="269086">MAAVKEPIAIIGSACRFPGGASSPSKLWDLLKEPRDVLTDIPEDRLVLSNFYNKDGSFHGSTNVKNKSYLLSEDISAFDAPFFQINALEAEGMDPAQRILLETVYEAMEAAGSVEDVRGSQASVYVGLMTADWWDLQMRDTEILPTYAATGTARSIIANRISYIFDLKGPSMTIDTACSSSLVALHQAVQSLRSGESKTAIVAGANLILDPAVYISESKLHMLSPDSRSRMWDKTADGYARGEGCAAVLLKRLSEAIADGDHIESVIRETGVNSDGRTKGITMPSASAQAELIRSTYQNAGLDPTVDRCQFFECHGTGTAAGDPIEAQAISETFFPAERRHEGSSKMYVGSIKTIIGHLEGCSGLAGVLKASLAIQNRTIPANLLFNELNPAIEPYYTNLELVQSGTVWPETPGCCRRASVNSFGFGGTNAHAILESYDTEPVAGQDAEKESFFHGPLLFSACSSSSLVAMVREHARYIRSNPSLRLDDMAWLLQKKRSLFDFKHSFSAPSRDLLLQHMDDFIETADPSSAGSRPQLLYQDDAPAVLGIFTGQGAQWATMGASLIQRCRLFAESIERSEAALATLPDPPSWSLKQELLAPKEISRLNEAVLSQPLCTALQIAMVDLATAAGVRFNATVGHSSGEIAATYAAGILSAADAMAIAYYRGYYAYLSCGPDGKKGGMLAAAISYEAAAEFCAKPQWAGRISPAASNSPSSVTISGDLDAVQEAKAHFDAEKTFTRQLVVDTAYHSHHMLPCAEAYLASLEACKITVNQPHPSCTWCSSVLGDALIEDSDLDMLKGQYWVDNMVKPVLFAEAVENSIWNGGPFEVAIEMGPHPALKGPATQVLKSVLDSSPPYIGLLRRGEDAIETFSDGLGLVWATLGPSFVDFEGYHRAFALETATPQMLKNLPSYPWDHDKTYWKEGRISRNYRLRKNAPHELLGRRLPDDTDDEMRWRNILRLSELAWMRGHGFKGQVLFPAAAHVTMAIEASKYLKSDRSAKLIELRDVSIHHSIVLEENSPGIETMFILKVLNKGNEEKDVMEAGFSSYTFVDEASGTSRKTVSGRIVVHMGDAHDVGLPRVVPTSSQMSAVDPKSFYSSMERLGLDYQDLFRGLTRAERSQDHARTTATWQGQEDYDDDDEQYLVHPALLDLAFQANLIPLASATTDFVETLFLPTTLHRLIVDPNRLGGLSRPGATTDIDAFVTHLASSAMVGDIHVLDSSGTATSIQIEGLSWKLLSDNMPAKDGRIFSRTVWEVDITTGAIDVGETNEKDVERTRELIHIMERTALFYFRDLVRSVSAEEIKTLAWHHQRLFEAIAVKLEDIHCGRNPIAEQVWVEDTRETIHDLHTKFPGQIELELMRAISEHLVSVVRGKTQILEVMLQANMLNRFYMEGDFARRLNASIASVTRQLAHKYPRAKFLEIGAGTGGSTRSIFDSIGSRYSSYTYTDISSGFFQRAADKFADHVHKMKFCVLDIEKDVASQGYEEGAYDVIVAANVLHATRNLAETMQHTRSLLKPGGYLILMEATGTAMAATYIMGALPGWWLGVDDGRRFQPGVSVSEWDKLLQSTRFSGVNAVSYDFPELPKHTFSVMVTQAIDEPLAVLRDPLAASLTFPQERLLIVGGTRPAAAKLRQGLQALLRQWKETVVVDSIDSLESGGGIEAFSSVLCLTELDAPLFADTMTTSRLRKLQQLFAQARRVLWLTSGAADASPLSNMVVGLGRSLPVELPHLALQFLDLEARGVADTSPAVVAAVFLRLVFAGRSDAVQVRWTMEPELRLVGDQLWVPRIVPDEAMNDRISARHRPVQRRVAKNATRVELCAKDGGNGQLGLREAAPLVAVEGARVVDVKYSTALGTRCFLCLGNTQDTLELAFAVSDVDATSIVAKSVFVMPPGGQAEAEAALLVDMATQLFAQAIVQRIPSDRRALVYEPSTDGLAAAISLQAQATGKTILLATSKTTNVPSGWLSVHWHATERALRAVVPQDIGCFIGLSLASPPALIASLPHAASVHQLGEPDISTSCLDAAVLRAAYAAVFHTSTAITVPVQNLAGATFRSRGYPSIVDWTQQEMTVAVRPLDIKSLLRPDRTYLLVGMAGDMGRSLCRWMVENGARHVVLSSRNASIDAAWLREMSQLGATVRVYRMDVSDRRSVDSVCASIAAELPPIAGVCNAAMVLKDKLFSDTTAEALNEVLAPKVDGSAILDEVFGSNGPELDFFVLFSSLASVFGNAGQSNYHAANLFMAGLCARRRSSGLPASVMHIGFITDVGYVARSDRRFKEHLGKLSLQLMSERDLHHLFAEAVANSHPDRCHDRSWDIIAGIDPFIDDDQAAVRPPFYSNPRFAHYVMDSRDVSAAAASSGLGSAEHQQDHLKRQLSAGITEKEAAAAIEGAFAQRLETMLQMAPNSIKPDRSLISLGLDSLIAVEIRAWFQQALNLDVPVLRILKGDSVASICADVARKFLMVGAE</sequence>
<dbReference type="SUPFAM" id="SSF53335">
    <property type="entry name" value="S-adenosyl-L-methionine-dependent methyltransferases"/>
    <property type="match status" value="1"/>
</dbReference>
<dbReference type="GeneID" id="54348383"/>
<dbReference type="InterPro" id="IPR016035">
    <property type="entry name" value="Acyl_Trfase/lysoPLipase"/>
</dbReference>
<evidence type="ECO:0000259" key="7">
    <source>
        <dbReference type="PROSITE" id="PS50075"/>
    </source>
</evidence>
<dbReference type="Pfam" id="PF08659">
    <property type="entry name" value="KR"/>
    <property type="match status" value="1"/>
</dbReference>
<dbReference type="Gene3D" id="3.10.129.110">
    <property type="entry name" value="Polyketide synthase dehydratase"/>
    <property type="match status" value="1"/>
</dbReference>
<dbReference type="PROSITE" id="PS52019">
    <property type="entry name" value="PKS_MFAS_DH"/>
    <property type="match status" value="1"/>
</dbReference>
<dbReference type="PANTHER" id="PTHR43775:SF20">
    <property type="entry name" value="HYBRID PKS-NRPS SYNTHETASE APDA"/>
    <property type="match status" value="1"/>
</dbReference>
<dbReference type="InterPro" id="IPR050091">
    <property type="entry name" value="PKS_NRPS_Biosynth_Enz"/>
</dbReference>
<dbReference type="Pfam" id="PF14765">
    <property type="entry name" value="PS-DH"/>
    <property type="match status" value="1"/>
</dbReference>
<dbReference type="InterPro" id="IPR020841">
    <property type="entry name" value="PKS_Beta-ketoAc_synthase_dom"/>
</dbReference>
<dbReference type="CDD" id="cd00833">
    <property type="entry name" value="PKS"/>
    <property type="match status" value="1"/>
</dbReference>
<evidence type="ECO:0000313" key="11">
    <source>
        <dbReference type="Proteomes" id="UP000800082"/>
    </source>
</evidence>
<dbReference type="GO" id="GO:0004312">
    <property type="term" value="F:fatty acid synthase activity"/>
    <property type="evidence" value="ECO:0007669"/>
    <property type="project" value="TreeGrafter"/>
</dbReference>
<dbReference type="SUPFAM" id="SSF52151">
    <property type="entry name" value="FabD/lysophospholipase-like"/>
    <property type="match status" value="1"/>
</dbReference>
<name>A0A6A5S516_9PLEO</name>
<keyword evidence="1" id="KW-0596">Phosphopantetheine</keyword>
<dbReference type="InterPro" id="IPR057326">
    <property type="entry name" value="KR_dom"/>
</dbReference>
<dbReference type="Gene3D" id="3.40.50.720">
    <property type="entry name" value="NAD(P)-binding Rossmann-like Domain"/>
    <property type="match status" value="2"/>
</dbReference>
<evidence type="ECO:0000259" key="8">
    <source>
        <dbReference type="PROSITE" id="PS52004"/>
    </source>
</evidence>
<dbReference type="InterPro" id="IPR049551">
    <property type="entry name" value="PKS_DH_C"/>
</dbReference>
<dbReference type="InterPro" id="IPR014043">
    <property type="entry name" value="Acyl_transferase_dom"/>
</dbReference>
<dbReference type="PROSITE" id="PS52004">
    <property type="entry name" value="KS3_2"/>
    <property type="match status" value="1"/>
</dbReference>
<dbReference type="InterPro" id="IPR036291">
    <property type="entry name" value="NAD(P)-bd_dom_sf"/>
</dbReference>
<dbReference type="SUPFAM" id="SSF47336">
    <property type="entry name" value="ACP-like"/>
    <property type="match status" value="1"/>
</dbReference>
<protein>
    <submittedName>
        <fullName evidence="10">Ketoacyl-synt-domain-containing protein</fullName>
    </submittedName>
</protein>
<evidence type="ECO:0000256" key="1">
    <source>
        <dbReference type="ARBA" id="ARBA00022450"/>
    </source>
</evidence>
<dbReference type="Pfam" id="PF08242">
    <property type="entry name" value="Methyltransf_12"/>
    <property type="match status" value="1"/>
</dbReference>
<dbReference type="InterPro" id="IPR020806">
    <property type="entry name" value="PKS_PP-bd"/>
</dbReference>
<dbReference type="GO" id="GO:0008168">
    <property type="term" value="F:methyltransferase activity"/>
    <property type="evidence" value="ECO:0007669"/>
    <property type="project" value="UniProtKB-KW"/>
</dbReference>
<dbReference type="InterPro" id="IPR032821">
    <property type="entry name" value="PKS_assoc"/>
</dbReference>
<proteinExistence type="predicted"/>
<dbReference type="PROSITE" id="PS00012">
    <property type="entry name" value="PHOSPHOPANTETHEINE"/>
    <property type="match status" value="1"/>
</dbReference>
<dbReference type="InterPro" id="IPR001227">
    <property type="entry name" value="Ac_transferase_dom_sf"/>
</dbReference>
<dbReference type="GO" id="GO:0032259">
    <property type="term" value="P:methylation"/>
    <property type="evidence" value="ECO:0007669"/>
    <property type="project" value="UniProtKB-KW"/>
</dbReference>
<feature type="domain" description="Carrier" evidence="7">
    <location>
        <begin position="2385"/>
        <end position="2462"/>
    </location>
</feature>
<feature type="active site" description="Proton donor; for dehydratase activity" evidence="6">
    <location>
        <position position="1153"/>
    </location>
</feature>
<keyword evidence="4" id="KW-0808">Transferase</keyword>
<dbReference type="SMART" id="SM00827">
    <property type="entry name" value="PKS_AT"/>
    <property type="match status" value="1"/>
</dbReference>
<feature type="domain" description="Ketosynthase family 3 (KS3)" evidence="8">
    <location>
        <begin position="5"/>
        <end position="437"/>
    </location>
</feature>
<dbReference type="SMART" id="SM00823">
    <property type="entry name" value="PKS_PP"/>
    <property type="match status" value="1"/>
</dbReference>
<dbReference type="InterPro" id="IPR014031">
    <property type="entry name" value="Ketoacyl_synth_C"/>
</dbReference>
<dbReference type="Gene3D" id="3.40.50.150">
    <property type="entry name" value="Vaccinia Virus protein VP39"/>
    <property type="match status" value="1"/>
</dbReference>
<dbReference type="PROSITE" id="PS00606">
    <property type="entry name" value="KS3_1"/>
    <property type="match status" value="1"/>
</dbReference>
<evidence type="ECO:0000256" key="4">
    <source>
        <dbReference type="ARBA" id="ARBA00022679"/>
    </source>
</evidence>
<dbReference type="GO" id="GO:0006633">
    <property type="term" value="P:fatty acid biosynthetic process"/>
    <property type="evidence" value="ECO:0007669"/>
    <property type="project" value="InterPro"/>
</dbReference>
<dbReference type="SMART" id="SM00825">
    <property type="entry name" value="PKS_KS"/>
    <property type="match status" value="1"/>
</dbReference>
<dbReference type="Pfam" id="PF00550">
    <property type="entry name" value="PP-binding"/>
    <property type="match status" value="1"/>
</dbReference>
<dbReference type="Gene3D" id="3.40.47.10">
    <property type="match status" value="1"/>
</dbReference>
<dbReference type="Pfam" id="PF02801">
    <property type="entry name" value="Ketoacyl-synt_C"/>
    <property type="match status" value="1"/>
</dbReference>
<dbReference type="Proteomes" id="UP000800082">
    <property type="component" value="Unassembled WGS sequence"/>
</dbReference>
<dbReference type="InterPro" id="IPR042104">
    <property type="entry name" value="PKS_dehydratase_sf"/>
</dbReference>
<dbReference type="InterPro" id="IPR009081">
    <property type="entry name" value="PP-bd_ACP"/>
</dbReference>
<evidence type="ECO:0000259" key="9">
    <source>
        <dbReference type="PROSITE" id="PS52019"/>
    </source>
</evidence>
<dbReference type="InterPro" id="IPR029063">
    <property type="entry name" value="SAM-dependent_MTases_sf"/>
</dbReference>
<feature type="domain" description="PKS/mFAS DH" evidence="9">
    <location>
        <begin position="939"/>
        <end position="1246"/>
    </location>
</feature>
<dbReference type="GO" id="GO:0031177">
    <property type="term" value="F:phosphopantetheine binding"/>
    <property type="evidence" value="ECO:0007669"/>
    <property type="project" value="InterPro"/>
</dbReference>
<dbReference type="InterPro" id="IPR013217">
    <property type="entry name" value="Methyltransf_12"/>
</dbReference>
<dbReference type="InterPro" id="IPR049552">
    <property type="entry name" value="PKS_DH_N"/>
</dbReference>
<dbReference type="InterPro" id="IPR049900">
    <property type="entry name" value="PKS_mFAS_DH"/>
</dbReference>
<keyword evidence="11" id="KW-1185">Reference proteome</keyword>
<dbReference type="Gene3D" id="3.40.366.10">
    <property type="entry name" value="Malonyl-Coenzyme A Acyl Carrier Protein, domain 2"/>
    <property type="match status" value="1"/>
</dbReference>
<evidence type="ECO:0000256" key="3">
    <source>
        <dbReference type="ARBA" id="ARBA00022603"/>
    </source>
</evidence>
<dbReference type="EMBL" id="ML978956">
    <property type="protein sequence ID" value="KAF1934458.1"/>
    <property type="molecule type" value="Genomic_DNA"/>
</dbReference>
<dbReference type="GO" id="GO:0004315">
    <property type="term" value="F:3-oxoacyl-[acyl-carrier-protein] synthase activity"/>
    <property type="evidence" value="ECO:0007669"/>
    <property type="project" value="InterPro"/>
</dbReference>
<dbReference type="SUPFAM" id="SSF53901">
    <property type="entry name" value="Thiolase-like"/>
    <property type="match status" value="1"/>
</dbReference>
<dbReference type="InterPro" id="IPR016036">
    <property type="entry name" value="Malonyl_transacylase_ACP-bd"/>
</dbReference>
<evidence type="ECO:0000256" key="6">
    <source>
        <dbReference type="PROSITE-ProRule" id="PRU01363"/>
    </source>
</evidence>
<feature type="active site" description="Proton acceptor; for dehydratase activity" evidence="6">
    <location>
        <position position="971"/>
    </location>
</feature>
<dbReference type="Pfam" id="PF21089">
    <property type="entry name" value="PKS_DH_N"/>
    <property type="match status" value="1"/>
</dbReference>
<dbReference type="Gene3D" id="1.10.1200.10">
    <property type="entry name" value="ACP-like"/>
    <property type="match status" value="1"/>
</dbReference>
<dbReference type="InterPro" id="IPR018201">
    <property type="entry name" value="Ketoacyl_synth_AS"/>
</dbReference>